<dbReference type="NCBIfam" id="TIGR00621">
    <property type="entry name" value="ssb"/>
    <property type="match status" value="1"/>
</dbReference>
<dbReference type="PANTHER" id="PTHR10302:SF0">
    <property type="entry name" value="SINGLE-STRANDED DNA-BINDING PROTEIN, MITOCHONDRIAL"/>
    <property type="match status" value="1"/>
</dbReference>
<feature type="compositionally biased region" description="Low complexity" evidence="4">
    <location>
        <begin position="130"/>
        <end position="142"/>
    </location>
</feature>
<evidence type="ECO:0000313" key="5">
    <source>
        <dbReference type="EMBL" id="GEK78699.1"/>
    </source>
</evidence>
<dbReference type="PROSITE" id="PS50935">
    <property type="entry name" value="SSB"/>
    <property type="match status" value="1"/>
</dbReference>
<dbReference type="InterPro" id="IPR000424">
    <property type="entry name" value="Primosome_PriB/ssb"/>
</dbReference>
<dbReference type="RefSeq" id="WP_146792112.1">
    <property type="nucleotide sequence ID" value="NZ_BJUU01000001.1"/>
</dbReference>
<evidence type="ECO:0000256" key="4">
    <source>
        <dbReference type="SAM" id="MobiDB-lite"/>
    </source>
</evidence>
<dbReference type="InterPro" id="IPR012340">
    <property type="entry name" value="NA-bd_OB-fold"/>
</dbReference>
<keyword evidence="1 2" id="KW-0238">DNA-binding</keyword>
<dbReference type="GO" id="GO:0009295">
    <property type="term" value="C:nucleoid"/>
    <property type="evidence" value="ECO:0007669"/>
    <property type="project" value="TreeGrafter"/>
</dbReference>
<dbReference type="PANTHER" id="PTHR10302">
    <property type="entry name" value="SINGLE-STRANDED DNA-BINDING PROTEIN"/>
    <property type="match status" value="1"/>
</dbReference>
<organism evidence="5 6">
    <name type="scientific">Agrococcus baldri</name>
    <dbReference type="NCBI Taxonomy" id="153730"/>
    <lineage>
        <taxon>Bacteria</taxon>
        <taxon>Bacillati</taxon>
        <taxon>Actinomycetota</taxon>
        <taxon>Actinomycetes</taxon>
        <taxon>Micrococcales</taxon>
        <taxon>Microbacteriaceae</taxon>
        <taxon>Agrococcus</taxon>
    </lineage>
</organism>
<dbReference type="InterPro" id="IPR011344">
    <property type="entry name" value="ssDNA-bd"/>
</dbReference>
<evidence type="ECO:0000256" key="1">
    <source>
        <dbReference type="ARBA" id="ARBA00023125"/>
    </source>
</evidence>
<keyword evidence="6" id="KW-1185">Reference proteome</keyword>
<dbReference type="Pfam" id="PF00436">
    <property type="entry name" value="SSB"/>
    <property type="match status" value="1"/>
</dbReference>
<evidence type="ECO:0000256" key="2">
    <source>
        <dbReference type="PROSITE-ProRule" id="PRU00252"/>
    </source>
</evidence>
<name>A0AA87RDG2_9MICO</name>
<reference evidence="5 6" key="1">
    <citation type="submission" date="2019-07" db="EMBL/GenBank/DDBJ databases">
        <title>Whole genome shotgun sequence of Agrococcus baldri NBRC 103055.</title>
        <authorList>
            <person name="Hosoyama A."/>
            <person name="Uohara A."/>
            <person name="Ohji S."/>
            <person name="Ichikawa N."/>
        </authorList>
    </citation>
    <scope>NUCLEOTIDE SEQUENCE [LARGE SCALE GENOMIC DNA]</scope>
    <source>
        <strain evidence="5 6">NBRC 103055</strain>
    </source>
</reference>
<proteinExistence type="predicted"/>
<dbReference type="CDD" id="cd04496">
    <property type="entry name" value="SSB_OBF"/>
    <property type="match status" value="1"/>
</dbReference>
<protein>
    <recommendedName>
        <fullName evidence="3">Single-stranded DNA-binding protein</fullName>
    </recommendedName>
</protein>
<comment type="caution">
    <text evidence="5">The sequence shown here is derived from an EMBL/GenBank/DDBJ whole genome shotgun (WGS) entry which is preliminary data.</text>
</comment>
<dbReference type="SUPFAM" id="SSF50249">
    <property type="entry name" value="Nucleic acid-binding proteins"/>
    <property type="match status" value="1"/>
</dbReference>
<dbReference type="Proteomes" id="UP000321749">
    <property type="component" value="Unassembled WGS sequence"/>
</dbReference>
<sequence length="159" mass="16914">MNDAITVVGSLGADPLVKSVNGDQVAEFRLACTARRKEGEEWVNGHTNWYSVEAWGGRFAEHVGTSLHKGDVVMVLGKLKIDQWESGDKRGTSVKIRAEHVGHSLKVGPTAKERRTAPPEAPDDPDYPRAPEAVAAPTGAAVAGQEVWADPAAAMHAGI</sequence>
<dbReference type="Gene3D" id="2.40.50.140">
    <property type="entry name" value="Nucleic acid-binding proteins"/>
    <property type="match status" value="1"/>
</dbReference>
<dbReference type="GO" id="GO:0003697">
    <property type="term" value="F:single-stranded DNA binding"/>
    <property type="evidence" value="ECO:0007669"/>
    <property type="project" value="InterPro"/>
</dbReference>
<evidence type="ECO:0000313" key="6">
    <source>
        <dbReference type="Proteomes" id="UP000321749"/>
    </source>
</evidence>
<feature type="region of interest" description="Disordered" evidence="4">
    <location>
        <begin position="99"/>
        <end position="142"/>
    </location>
</feature>
<evidence type="ECO:0000256" key="3">
    <source>
        <dbReference type="RuleBase" id="RU000524"/>
    </source>
</evidence>
<dbReference type="GO" id="GO:0006260">
    <property type="term" value="P:DNA replication"/>
    <property type="evidence" value="ECO:0007669"/>
    <property type="project" value="InterPro"/>
</dbReference>
<dbReference type="AlphaFoldDB" id="A0AA87RDG2"/>
<dbReference type="EMBL" id="BJUU01000001">
    <property type="protein sequence ID" value="GEK78699.1"/>
    <property type="molecule type" value="Genomic_DNA"/>
</dbReference>
<gene>
    <name evidence="5" type="ORF">ABA31_00500</name>
</gene>
<accession>A0AA87RDG2</accession>